<organism evidence="2 3">
    <name type="scientific">Solanum bulbocastanum</name>
    <name type="common">Wild potato</name>
    <dbReference type="NCBI Taxonomy" id="147425"/>
    <lineage>
        <taxon>Eukaryota</taxon>
        <taxon>Viridiplantae</taxon>
        <taxon>Streptophyta</taxon>
        <taxon>Embryophyta</taxon>
        <taxon>Tracheophyta</taxon>
        <taxon>Spermatophyta</taxon>
        <taxon>Magnoliopsida</taxon>
        <taxon>eudicotyledons</taxon>
        <taxon>Gunneridae</taxon>
        <taxon>Pentapetalae</taxon>
        <taxon>asterids</taxon>
        <taxon>lamiids</taxon>
        <taxon>Solanales</taxon>
        <taxon>Solanaceae</taxon>
        <taxon>Solanoideae</taxon>
        <taxon>Solaneae</taxon>
        <taxon>Solanum</taxon>
    </lineage>
</organism>
<feature type="compositionally biased region" description="Polar residues" evidence="1">
    <location>
        <begin position="31"/>
        <end position="44"/>
    </location>
</feature>
<evidence type="ECO:0000313" key="2">
    <source>
        <dbReference type="EMBL" id="KAK6793243.1"/>
    </source>
</evidence>
<feature type="compositionally biased region" description="Basic and acidic residues" evidence="1">
    <location>
        <begin position="46"/>
        <end position="60"/>
    </location>
</feature>
<evidence type="ECO:0000256" key="1">
    <source>
        <dbReference type="SAM" id="MobiDB-lite"/>
    </source>
</evidence>
<comment type="caution">
    <text evidence="2">The sequence shown here is derived from an EMBL/GenBank/DDBJ whole genome shotgun (WGS) entry which is preliminary data.</text>
</comment>
<proteinExistence type="predicted"/>
<keyword evidence="3" id="KW-1185">Reference proteome</keyword>
<evidence type="ECO:0000313" key="3">
    <source>
        <dbReference type="Proteomes" id="UP001371456"/>
    </source>
</evidence>
<gene>
    <name evidence="2" type="ORF">RDI58_006696</name>
</gene>
<feature type="compositionally biased region" description="Polar residues" evidence="1">
    <location>
        <begin position="90"/>
        <end position="100"/>
    </location>
</feature>
<feature type="compositionally biased region" description="Basic and acidic residues" evidence="1">
    <location>
        <begin position="73"/>
        <end position="89"/>
    </location>
</feature>
<dbReference type="PANTHER" id="PTHR37187:SF7">
    <property type="entry name" value="EXPRESSED PROTEIN"/>
    <property type="match status" value="1"/>
</dbReference>
<dbReference type="AlphaFoldDB" id="A0AAN8YLD5"/>
<reference evidence="2 3" key="1">
    <citation type="submission" date="2024-02" db="EMBL/GenBank/DDBJ databases">
        <title>de novo genome assembly of Solanum bulbocastanum strain 11H21.</title>
        <authorList>
            <person name="Hosaka A.J."/>
        </authorList>
    </citation>
    <scope>NUCLEOTIDE SEQUENCE [LARGE SCALE GENOMIC DNA]</scope>
    <source>
        <tissue evidence="2">Young leaves</tissue>
    </source>
</reference>
<name>A0AAN8YLD5_SOLBU</name>
<dbReference type="Proteomes" id="UP001371456">
    <property type="component" value="Unassembled WGS sequence"/>
</dbReference>
<feature type="compositionally biased region" description="Basic residues" evidence="1">
    <location>
        <begin position="1"/>
        <end position="16"/>
    </location>
</feature>
<protein>
    <submittedName>
        <fullName evidence="2">Uncharacterized protein</fullName>
    </submittedName>
</protein>
<feature type="region of interest" description="Disordered" evidence="1">
    <location>
        <begin position="1"/>
        <end position="109"/>
    </location>
</feature>
<sequence>MPSGSKKRKSVKKKKKLEANNNNNNINNNNVPQVSSSAIVVNSHSHGKEDLKHSGEKEIDGGDVSYSASQDHQFNDREGTREKQLEIPHSESSIDNNKSNALEKGSNEVNKVAMVEGGIVQVKRELKLEGESMRNNIDIERVKPVRFPHEGGLRRRSSSSSKPAMSEDIVQVATSASDIDNETFGSSEKENEKRELGVIDEKTRTSDVVVDTGLEKRDYEAVATSNAKPSKAVKDGNKLEMPYNVPAVDAGVHANNMEGSPHEHQPLVALDPRPVQTTSWKSCCGLFEVFAGSNK</sequence>
<feature type="compositionally biased region" description="Low complexity" evidence="1">
    <location>
        <begin position="19"/>
        <end position="30"/>
    </location>
</feature>
<dbReference type="EMBL" id="JBANQN010000003">
    <property type="protein sequence ID" value="KAK6793243.1"/>
    <property type="molecule type" value="Genomic_DNA"/>
</dbReference>
<dbReference type="PANTHER" id="PTHR37187">
    <property type="entry name" value="EXPRESSED PROTEIN"/>
    <property type="match status" value="1"/>
</dbReference>
<accession>A0AAN8YLD5</accession>